<dbReference type="InterPro" id="IPR000675">
    <property type="entry name" value="Cutinase/axe"/>
</dbReference>
<dbReference type="PANTHER" id="PTHR33630">
    <property type="entry name" value="CUTINASE RV1984C-RELATED-RELATED"/>
    <property type="match status" value="1"/>
</dbReference>
<reference evidence="6 7" key="1">
    <citation type="submission" date="2020-12" db="EMBL/GenBank/DDBJ databases">
        <title>Draft genome sequence of furan degrading bacterial strain FUR100.</title>
        <authorList>
            <person name="Woiski C."/>
        </authorList>
    </citation>
    <scope>NUCLEOTIDE SEQUENCE [LARGE SCALE GENOMIC DNA]</scope>
    <source>
        <strain evidence="6 7">FUR100</strain>
    </source>
</reference>
<dbReference type="InterPro" id="IPR029058">
    <property type="entry name" value="AB_hydrolase_fold"/>
</dbReference>
<sequence length="639" mass="65783">MRTRLQQRPTGRTGSASGHRRNAVLALLSLLVAVATISAPIAQAQESASQQSSVLFVVDTSGSMSGSPLTQAKEALRAGIDALAPGQAAGLRSFSGSCGDGGRLLVPVATDNKDQLNAATTQLSADGGTPTPDALRAAARDLPASGDRTIVLISDGQSSCGNPCAVAQEIKNDLGVDFRVHAVGFNAPTNAESELSCIANATGGQYFTATNTDELAAAISAAVETTNPAECDDVYFVGVRGSGEEQDNPLEQYEAAAGDPVYAKGFGPNANTTGMGEAVKAVFNELHHQGEVGTPEIASMQARAIRYPAIPVNLLDLSYIDRYQRSVAIGADNLAKELRLIASHCHQASVVLAGYSQGADVINKAMGNAYRSGETSLFTQVKKIVVIGDPSHQPNRAENVGGWNKLGSTNGSGASVSASIADPDALTFKDAHAGLVSSICMIGDLVCDTSSLAVHEAIASKFGSQTMTHTLYSALSMQCPAVSNAWQYGTDCSGQILFNSLGHTAVARSHGGLSADQVVVQSGTHLWAGFVAIRGAVGQVKKVGEFVGTLFSDPVEVGTFEVNDDGVAILDFVVPNVPAGEHHLELRGDDGSVYRLPILVTDTPVTDGPLGYVVDGSTVHVPSGSGTGSVGSSGSIFGS</sequence>
<organism evidence="6 7">
    <name type="scientific">Rhodococcus erythropolis</name>
    <name type="common">Arthrobacter picolinophilus</name>
    <dbReference type="NCBI Taxonomy" id="1833"/>
    <lineage>
        <taxon>Bacteria</taxon>
        <taxon>Bacillati</taxon>
        <taxon>Actinomycetota</taxon>
        <taxon>Actinomycetes</taxon>
        <taxon>Mycobacteriales</taxon>
        <taxon>Nocardiaceae</taxon>
        <taxon>Rhodococcus</taxon>
        <taxon>Rhodococcus erythropolis group</taxon>
    </lineage>
</organism>
<comment type="similarity">
    <text evidence="1">Belongs to the cutinase family.</text>
</comment>
<dbReference type="SMART" id="SM00327">
    <property type="entry name" value="VWA"/>
    <property type="match status" value="1"/>
</dbReference>
<evidence type="ECO:0000256" key="4">
    <source>
        <dbReference type="ARBA" id="ARBA00023157"/>
    </source>
</evidence>
<keyword evidence="7" id="KW-1185">Reference proteome</keyword>
<evidence type="ECO:0000256" key="1">
    <source>
        <dbReference type="ARBA" id="ARBA00007534"/>
    </source>
</evidence>
<evidence type="ECO:0000256" key="3">
    <source>
        <dbReference type="ARBA" id="ARBA00022801"/>
    </source>
</evidence>
<evidence type="ECO:0000313" key="7">
    <source>
        <dbReference type="Proteomes" id="UP000627573"/>
    </source>
</evidence>
<proteinExistence type="inferred from homology"/>
<accession>A0A8I1D8Q3</accession>
<evidence type="ECO:0000313" key="6">
    <source>
        <dbReference type="EMBL" id="MBH5143853.1"/>
    </source>
</evidence>
<dbReference type="Gene3D" id="3.40.50.410">
    <property type="entry name" value="von Willebrand factor, type A domain"/>
    <property type="match status" value="1"/>
</dbReference>
<gene>
    <name evidence="6" type="ORF">I3517_14665</name>
</gene>
<keyword evidence="3" id="KW-0378">Hydrolase</keyword>
<protein>
    <submittedName>
        <fullName evidence="6">Cutinase family protein</fullName>
    </submittedName>
</protein>
<dbReference type="RefSeq" id="WP_197941177.1">
    <property type="nucleotide sequence ID" value="NZ_JAECSB010000045.1"/>
</dbReference>
<name>A0A8I1D8Q3_RHOER</name>
<comment type="caution">
    <text evidence="6">The sequence shown here is derived from an EMBL/GenBank/DDBJ whole genome shotgun (WGS) entry which is preliminary data.</text>
</comment>
<dbReference type="Proteomes" id="UP000627573">
    <property type="component" value="Unassembled WGS sequence"/>
</dbReference>
<dbReference type="SUPFAM" id="SSF53300">
    <property type="entry name" value="vWA-like"/>
    <property type="match status" value="1"/>
</dbReference>
<dbReference type="PANTHER" id="PTHR33630:SF9">
    <property type="entry name" value="CUTINASE 4"/>
    <property type="match status" value="1"/>
</dbReference>
<dbReference type="EMBL" id="JAECSB010000045">
    <property type="protein sequence ID" value="MBH5143853.1"/>
    <property type="molecule type" value="Genomic_DNA"/>
</dbReference>
<dbReference type="Gene3D" id="3.40.50.1820">
    <property type="entry name" value="alpha/beta hydrolase"/>
    <property type="match status" value="1"/>
</dbReference>
<dbReference type="PROSITE" id="PS50234">
    <property type="entry name" value="VWFA"/>
    <property type="match status" value="1"/>
</dbReference>
<feature type="domain" description="VWFA" evidence="5">
    <location>
        <begin position="53"/>
        <end position="223"/>
    </location>
</feature>
<dbReference type="SUPFAM" id="SSF53474">
    <property type="entry name" value="alpha/beta-Hydrolases"/>
    <property type="match status" value="1"/>
</dbReference>
<evidence type="ECO:0000256" key="2">
    <source>
        <dbReference type="ARBA" id="ARBA00022487"/>
    </source>
</evidence>
<dbReference type="AlphaFoldDB" id="A0A8I1D8Q3"/>
<dbReference type="InterPro" id="IPR036465">
    <property type="entry name" value="vWFA_dom_sf"/>
</dbReference>
<dbReference type="InterPro" id="IPR002035">
    <property type="entry name" value="VWF_A"/>
</dbReference>
<keyword evidence="2" id="KW-0719">Serine esterase</keyword>
<dbReference type="Pfam" id="PF01083">
    <property type="entry name" value="Cutinase"/>
    <property type="match status" value="1"/>
</dbReference>
<dbReference type="Pfam" id="PF00092">
    <property type="entry name" value="VWA"/>
    <property type="match status" value="1"/>
</dbReference>
<keyword evidence="4" id="KW-1015">Disulfide bond</keyword>
<dbReference type="SMART" id="SM01110">
    <property type="entry name" value="Cutinase"/>
    <property type="match status" value="1"/>
</dbReference>
<dbReference type="GO" id="GO:0052689">
    <property type="term" value="F:carboxylic ester hydrolase activity"/>
    <property type="evidence" value="ECO:0007669"/>
    <property type="project" value="UniProtKB-KW"/>
</dbReference>
<evidence type="ECO:0000259" key="5">
    <source>
        <dbReference type="PROSITE" id="PS50234"/>
    </source>
</evidence>